<dbReference type="Proteomes" id="UP000248863">
    <property type="component" value="Unassembled WGS sequence"/>
</dbReference>
<dbReference type="RefSeq" id="WP_111360092.1">
    <property type="nucleotide sequence ID" value="NZ_NHSK01000042.1"/>
</dbReference>
<dbReference type="OrthoDB" id="8246499at2"/>
<evidence type="ECO:0000313" key="1">
    <source>
        <dbReference type="EMBL" id="RAI30873.1"/>
    </source>
</evidence>
<proteinExistence type="predicted"/>
<comment type="caution">
    <text evidence="1">The sequence shown here is derived from an EMBL/GenBank/DDBJ whole genome shotgun (WGS) entry which is preliminary data.</text>
</comment>
<evidence type="ECO:0000313" key="2">
    <source>
        <dbReference type="Proteomes" id="UP000248863"/>
    </source>
</evidence>
<dbReference type="AlphaFoldDB" id="A0A327JZ89"/>
<protein>
    <submittedName>
        <fullName evidence="1">Uncharacterized protein</fullName>
    </submittedName>
</protein>
<organism evidence="1 2">
    <name type="scientific">Rhodoplanes elegans</name>
    <dbReference type="NCBI Taxonomy" id="29408"/>
    <lineage>
        <taxon>Bacteria</taxon>
        <taxon>Pseudomonadati</taxon>
        <taxon>Pseudomonadota</taxon>
        <taxon>Alphaproteobacteria</taxon>
        <taxon>Hyphomicrobiales</taxon>
        <taxon>Nitrobacteraceae</taxon>
        <taxon>Rhodoplanes</taxon>
    </lineage>
</organism>
<accession>A0A327JZ89</accession>
<sequence>MLDVLNWNAVGRWLHVGPARVPPAWRSVMIGRCRGAEPCRAMLAEAGIHVSADADALLGHPDLRWSDRKRVVELAIATPADLGFARGARWAEIRSAARAVRLGLGAAEIAPMLRLAYRDQPAGERLIVAMQPVGDPECEPLSFSLDHDDEGLWLDVHDGHPDVFWRPDDRFVFVRKPSRWGF</sequence>
<gene>
    <name evidence="1" type="ORF">CH338_26875</name>
</gene>
<keyword evidence="2" id="KW-1185">Reference proteome</keyword>
<reference evidence="1 2" key="1">
    <citation type="submission" date="2017-07" db="EMBL/GenBank/DDBJ databases">
        <title>Draft Genome Sequences of Select Purple Nonsulfur Bacteria.</title>
        <authorList>
            <person name="Lasarre B."/>
            <person name="Mckinlay J.B."/>
        </authorList>
    </citation>
    <scope>NUCLEOTIDE SEQUENCE [LARGE SCALE GENOMIC DNA]</scope>
    <source>
        <strain evidence="1 2">DSM 11907</strain>
    </source>
</reference>
<name>A0A327JZ89_9BRAD</name>
<dbReference type="EMBL" id="NPEU01000557">
    <property type="protein sequence ID" value="RAI30873.1"/>
    <property type="molecule type" value="Genomic_DNA"/>
</dbReference>